<dbReference type="Gene3D" id="1.10.10.10">
    <property type="entry name" value="Winged helix-like DNA-binding domain superfamily/Winged helix DNA-binding domain"/>
    <property type="match status" value="1"/>
</dbReference>
<reference evidence="8 9" key="1">
    <citation type="journal article" date="2020" name="ISME J.">
        <title>Uncovering the hidden diversity of litter-decomposition mechanisms in mushroom-forming fungi.</title>
        <authorList>
            <person name="Floudas D."/>
            <person name="Bentzer J."/>
            <person name="Ahren D."/>
            <person name="Johansson T."/>
            <person name="Persson P."/>
            <person name="Tunlid A."/>
        </authorList>
    </citation>
    <scope>NUCLEOTIDE SEQUENCE [LARGE SCALE GENOMIC DNA]</scope>
    <source>
        <strain evidence="8 9">CBS 146.42</strain>
    </source>
</reference>
<feature type="domain" description="HSF-type DNA-binding" evidence="7">
    <location>
        <begin position="82"/>
        <end position="594"/>
    </location>
</feature>
<feature type="compositionally biased region" description="Low complexity" evidence="6">
    <location>
        <begin position="425"/>
        <end position="435"/>
    </location>
</feature>
<dbReference type="AlphaFoldDB" id="A0A8H5GEZ1"/>
<dbReference type="PANTHER" id="PTHR10015">
    <property type="entry name" value="HEAT SHOCK TRANSCRIPTION FACTOR"/>
    <property type="match status" value="1"/>
</dbReference>
<evidence type="ECO:0000256" key="2">
    <source>
        <dbReference type="ARBA" id="ARBA00006403"/>
    </source>
</evidence>
<feature type="compositionally biased region" description="Basic residues" evidence="6">
    <location>
        <begin position="188"/>
        <end position="198"/>
    </location>
</feature>
<evidence type="ECO:0000256" key="4">
    <source>
        <dbReference type="ARBA" id="ARBA00023242"/>
    </source>
</evidence>
<dbReference type="OrthoDB" id="432483at2759"/>
<dbReference type="InterPro" id="IPR036388">
    <property type="entry name" value="WH-like_DNA-bd_sf"/>
</dbReference>
<feature type="compositionally biased region" description="Polar residues" evidence="6">
    <location>
        <begin position="557"/>
        <end position="569"/>
    </location>
</feature>
<keyword evidence="3" id="KW-0238">DNA-binding</keyword>
<comment type="caution">
    <text evidence="8">The sequence shown here is derived from an EMBL/GenBank/DDBJ whole genome shotgun (WGS) entry which is preliminary data.</text>
</comment>
<comment type="subcellular location">
    <subcellularLocation>
        <location evidence="1">Nucleus</location>
    </subcellularLocation>
</comment>
<feature type="compositionally biased region" description="Low complexity" evidence="6">
    <location>
        <begin position="539"/>
        <end position="556"/>
    </location>
</feature>
<feature type="compositionally biased region" description="Basic and acidic residues" evidence="6">
    <location>
        <begin position="70"/>
        <end position="80"/>
    </location>
</feature>
<dbReference type="SUPFAM" id="SSF46785">
    <property type="entry name" value="Winged helix' DNA-binding domain"/>
    <property type="match status" value="1"/>
</dbReference>
<evidence type="ECO:0000256" key="3">
    <source>
        <dbReference type="ARBA" id="ARBA00023125"/>
    </source>
</evidence>
<feature type="compositionally biased region" description="Low complexity" evidence="6">
    <location>
        <begin position="336"/>
        <end position="361"/>
    </location>
</feature>
<dbReference type="PRINTS" id="PR00056">
    <property type="entry name" value="HSFDOMAIN"/>
</dbReference>
<dbReference type="Pfam" id="PF00447">
    <property type="entry name" value="HSF_DNA-bind"/>
    <property type="match status" value="1"/>
</dbReference>
<evidence type="ECO:0000313" key="9">
    <source>
        <dbReference type="Proteomes" id="UP000559027"/>
    </source>
</evidence>
<feature type="compositionally biased region" description="Polar residues" evidence="6">
    <location>
        <begin position="363"/>
        <end position="389"/>
    </location>
</feature>
<keyword evidence="4" id="KW-0539">Nucleus</keyword>
<feature type="compositionally biased region" description="Low complexity" evidence="6">
    <location>
        <begin position="45"/>
        <end position="56"/>
    </location>
</feature>
<organism evidence="8 9">
    <name type="scientific">Leucocoprinus leucothites</name>
    <dbReference type="NCBI Taxonomy" id="201217"/>
    <lineage>
        <taxon>Eukaryota</taxon>
        <taxon>Fungi</taxon>
        <taxon>Dikarya</taxon>
        <taxon>Basidiomycota</taxon>
        <taxon>Agaricomycotina</taxon>
        <taxon>Agaricomycetes</taxon>
        <taxon>Agaricomycetidae</taxon>
        <taxon>Agaricales</taxon>
        <taxon>Agaricineae</taxon>
        <taxon>Agaricaceae</taxon>
        <taxon>Leucocoprinus</taxon>
    </lineage>
</organism>
<dbReference type="InterPro" id="IPR036390">
    <property type="entry name" value="WH_DNA-bd_sf"/>
</dbReference>
<dbReference type="Proteomes" id="UP000559027">
    <property type="component" value="Unassembled WGS sequence"/>
</dbReference>
<evidence type="ECO:0000256" key="5">
    <source>
        <dbReference type="RuleBase" id="RU004020"/>
    </source>
</evidence>
<evidence type="ECO:0000256" key="1">
    <source>
        <dbReference type="ARBA" id="ARBA00004123"/>
    </source>
</evidence>
<evidence type="ECO:0000256" key="6">
    <source>
        <dbReference type="SAM" id="MobiDB-lite"/>
    </source>
</evidence>
<dbReference type="GO" id="GO:0043565">
    <property type="term" value="F:sequence-specific DNA binding"/>
    <property type="evidence" value="ECO:0007669"/>
    <property type="project" value="InterPro"/>
</dbReference>
<feature type="region of interest" description="Disordered" evidence="6">
    <location>
        <begin position="331"/>
        <end position="483"/>
    </location>
</feature>
<evidence type="ECO:0000313" key="8">
    <source>
        <dbReference type="EMBL" id="KAF5363584.1"/>
    </source>
</evidence>
<feature type="compositionally biased region" description="Polar residues" evidence="6">
    <location>
        <begin position="397"/>
        <end position="406"/>
    </location>
</feature>
<dbReference type="InterPro" id="IPR000232">
    <property type="entry name" value="HSF_DNA-bd"/>
</dbReference>
<dbReference type="PANTHER" id="PTHR10015:SF427">
    <property type="entry name" value="HEAT SHOCK FACTOR PROTEIN"/>
    <property type="match status" value="1"/>
</dbReference>
<protein>
    <recommendedName>
        <fullName evidence="7">HSF-type DNA-binding domain-containing protein</fullName>
    </recommendedName>
</protein>
<comment type="similarity">
    <text evidence="2 5">Belongs to the HSF family.</text>
</comment>
<feature type="region of interest" description="Disordered" evidence="6">
    <location>
        <begin position="188"/>
        <end position="311"/>
    </location>
</feature>
<accession>A0A8H5GEZ1</accession>
<feature type="compositionally biased region" description="Low complexity" evidence="6">
    <location>
        <begin position="27"/>
        <end position="36"/>
    </location>
</feature>
<feature type="region of interest" description="Disordered" evidence="6">
    <location>
        <begin position="1"/>
        <end position="84"/>
    </location>
</feature>
<keyword evidence="9" id="KW-1185">Reference proteome</keyword>
<dbReference type="EMBL" id="JAACJO010000001">
    <property type="protein sequence ID" value="KAF5363584.1"/>
    <property type="molecule type" value="Genomic_DNA"/>
</dbReference>
<sequence length="601" mass="65777">MADLYPPAHSRSPQQYPYSRHEPQQSPPYQSSNSSQMVYPPQLMSSQHSGSSNASSDDNHNEPPSPSKSNPEHQPPKTESKPQATFLTKLYALLERPENHHMIRWDPAGEHIIVERPEQLALHVLPSIYRQSRFASFSRQLNIYGFMRKVNLRNVDPAIDDPDASTWSHPTLNRHSPPEVVANFKRRVPPRLPKPRKRDIHDPPTIPPPRSAIGLGSIPLTTPSNGPHNKMASPPIPGRARGFSAPGSFTPLNQGGANGWGSNGYPRSALPPLTVPSDPPHISHPASYHSSHLNTPIDDSPSSGAYNMPYPNGNRDMMVSSSQYSYAEQNNWGPYPANNPNSSSHGGSLSSLLNPSSSGYSRPTPTINTSYGSPFSSMPMQEQNSSVSPDSRPATGYSISSMSSLPYQEDLHDYSRPGSSHHRPNSPSRPQSSKSAFPAGSLSVRRDRRHSHAMSPYPSPYEHSDPRPSTSPQPGDDHQSSGIPRVRSMIQLPSADPYGFTPSQAEFAYSALPGAVNHANNMEPMNDTNGWNHRNVRPSTSTSSISAASHTSSSQANTPPVSENYNGETDISRFSPDFGFVPMNEHLPQHAQHYNKAAGEI</sequence>
<name>A0A8H5GEZ1_9AGAR</name>
<dbReference type="GO" id="GO:0005634">
    <property type="term" value="C:nucleus"/>
    <property type="evidence" value="ECO:0007669"/>
    <property type="project" value="UniProtKB-SubCell"/>
</dbReference>
<gene>
    <name evidence="8" type="ORF">D9756_000547</name>
</gene>
<feature type="region of interest" description="Disordered" evidence="6">
    <location>
        <begin position="520"/>
        <end position="577"/>
    </location>
</feature>
<dbReference type="GO" id="GO:0003700">
    <property type="term" value="F:DNA-binding transcription factor activity"/>
    <property type="evidence" value="ECO:0007669"/>
    <property type="project" value="InterPro"/>
</dbReference>
<dbReference type="SMART" id="SM00415">
    <property type="entry name" value="HSF"/>
    <property type="match status" value="1"/>
</dbReference>
<evidence type="ECO:0000259" key="7">
    <source>
        <dbReference type="SMART" id="SM00415"/>
    </source>
</evidence>
<proteinExistence type="inferred from homology"/>